<dbReference type="SFLD" id="SFLDS00029">
    <property type="entry name" value="Radical_SAM"/>
    <property type="match status" value="1"/>
</dbReference>
<dbReference type="GO" id="GO:0051536">
    <property type="term" value="F:iron-sulfur cluster binding"/>
    <property type="evidence" value="ECO:0007669"/>
    <property type="project" value="UniProtKB-KW"/>
</dbReference>
<dbReference type="GO" id="GO:0046872">
    <property type="term" value="F:metal ion binding"/>
    <property type="evidence" value="ECO:0007669"/>
    <property type="project" value="UniProtKB-KW"/>
</dbReference>
<comment type="caution">
    <text evidence="6">The sequence shown here is derived from an EMBL/GenBank/DDBJ whole genome shotgun (WGS) entry which is preliminary data.</text>
</comment>
<dbReference type="PANTHER" id="PTHR11228:SF7">
    <property type="entry name" value="PQQA PEPTIDE CYCLASE"/>
    <property type="match status" value="1"/>
</dbReference>
<dbReference type="InterPro" id="IPR050377">
    <property type="entry name" value="Radical_SAM_PqqE_MftC-like"/>
</dbReference>
<dbReference type="Gene3D" id="3.20.20.70">
    <property type="entry name" value="Aldolase class I"/>
    <property type="match status" value="1"/>
</dbReference>
<accession>A0A644XWD3</accession>
<evidence type="ECO:0000256" key="1">
    <source>
        <dbReference type="ARBA" id="ARBA00022691"/>
    </source>
</evidence>
<protein>
    <submittedName>
        <fullName evidence="6">Putative mycofactocin radical SAM maturase MftC</fullName>
        <ecNumber evidence="6">2.-.-.-</ecNumber>
    </submittedName>
</protein>
<dbReference type="SFLD" id="SFLDG01067">
    <property type="entry name" value="SPASM/twitch_domain_containing"/>
    <property type="match status" value="1"/>
</dbReference>
<dbReference type="GO" id="GO:0016740">
    <property type="term" value="F:transferase activity"/>
    <property type="evidence" value="ECO:0007669"/>
    <property type="project" value="UniProtKB-KW"/>
</dbReference>
<evidence type="ECO:0000256" key="2">
    <source>
        <dbReference type="ARBA" id="ARBA00022723"/>
    </source>
</evidence>
<dbReference type="AlphaFoldDB" id="A0A644XWD3"/>
<keyword evidence="4" id="KW-0411">Iron-sulfur</keyword>
<gene>
    <name evidence="6" type="primary">mftC_11</name>
    <name evidence="6" type="ORF">SDC9_66839</name>
</gene>
<keyword evidence="2" id="KW-0479">Metal-binding</keyword>
<keyword evidence="1" id="KW-0949">S-adenosyl-L-methionine</keyword>
<sequence>MNDFIKEPIASVWEVTMGCNMRCMHCGSSCETPLEGELTTAEALDLISQMKEVGLKYVALSGGEPTIRKDIFLLARALSDSGISFSLLSNGWLIDEKMISKAIDSNLSYITMSLDGLQETHDRIRKPQSFIRIMSTLDLLSKNGIKTGIVTTLYKQRRYDVRTR</sequence>
<dbReference type="CDD" id="cd01335">
    <property type="entry name" value="Radical_SAM"/>
    <property type="match status" value="1"/>
</dbReference>
<keyword evidence="3" id="KW-0408">Iron</keyword>
<keyword evidence="6" id="KW-0808">Transferase</keyword>
<evidence type="ECO:0000256" key="4">
    <source>
        <dbReference type="ARBA" id="ARBA00023014"/>
    </source>
</evidence>
<dbReference type="InterPro" id="IPR013785">
    <property type="entry name" value="Aldolase_TIM"/>
</dbReference>
<proteinExistence type="predicted"/>
<dbReference type="InterPro" id="IPR007197">
    <property type="entry name" value="rSAM"/>
</dbReference>
<dbReference type="Pfam" id="PF04055">
    <property type="entry name" value="Radical_SAM"/>
    <property type="match status" value="1"/>
</dbReference>
<dbReference type="EMBL" id="VSSQ01003374">
    <property type="protein sequence ID" value="MPM20409.1"/>
    <property type="molecule type" value="Genomic_DNA"/>
</dbReference>
<reference evidence="6" key="1">
    <citation type="submission" date="2019-08" db="EMBL/GenBank/DDBJ databases">
        <authorList>
            <person name="Kucharzyk K."/>
            <person name="Murdoch R.W."/>
            <person name="Higgins S."/>
            <person name="Loffler F."/>
        </authorList>
    </citation>
    <scope>NUCLEOTIDE SEQUENCE</scope>
</reference>
<evidence type="ECO:0000256" key="3">
    <source>
        <dbReference type="ARBA" id="ARBA00023004"/>
    </source>
</evidence>
<feature type="domain" description="Radical SAM core" evidence="5">
    <location>
        <begin position="5"/>
        <end position="164"/>
    </location>
</feature>
<evidence type="ECO:0000313" key="6">
    <source>
        <dbReference type="EMBL" id="MPM20409.1"/>
    </source>
</evidence>
<dbReference type="PANTHER" id="PTHR11228">
    <property type="entry name" value="RADICAL SAM DOMAIN PROTEIN"/>
    <property type="match status" value="1"/>
</dbReference>
<dbReference type="EC" id="2.-.-.-" evidence="6"/>
<dbReference type="PROSITE" id="PS51918">
    <property type="entry name" value="RADICAL_SAM"/>
    <property type="match status" value="1"/>
</dbReference>
<evidence type="ECO:0000259" key="5">
    <source>
        <dbReference type="PROSITE" id="PS51918"/>
    </source>
</evidence>
<organism evidence="6">
    <name type="scientific">bioreactor metagenome</name>
    <dbReference type="NCBI Taxonomy" id="1076179"/>
    <lineage>
        <taxon>unclassified sequences</taxon>
        <taxon>metagenomes</taxon>
        <taxon>ecological metagenomes</taxon>
    </lineage>
</organism>
<dbReference type="SUPFAM" id="SSF102114">
    <property type="entry name" value="Radical SAM enzymes"/>
    <property type="match status" value="1"/>
</dbReference>
<dbReference type="InterPro" id="IPR058240">
    <property type="entry name" value="rSAM_sf"/>
</dbReference>
<name>A0A644XWD3_9ZZZZ</name>